<protein>
    <submittedName>
        <fullName evidence="2">Phosphoglycolate phosphatase</fullName>
        <ecNumber evidence="2">3.1.3.18</ecNumber>
    </submittedName>
</protein>
<evidence type="ECO:0000256" key="1">
    <source>
        <dbReference type="SAM" id="MobiDB-lite"/>
    </source>
</evidence>
<feature type="non-terminal residue" evidence="2">
    <location>
        <position position="1"/>
    </location>
</feature>
<dbReference type="AlphaFoldDB" id="A0A6J4KJY0"/>
<name>A0A6J4KJY0_9HYPH</name>
<reference evidence="2" key="1">
    <citation type="submission" date="2020-02" db="EMBL/GenBank/DDBJ databases">
        <authorList>
            <person name="Meier V. D."/>
        </authorList>
    </citation>
    <scope>NUCLEOTIDE SEQUENCE</scope>
    <source>
        <strain evidence="2">AVDCRST_MAG90</strain>
    </source>
</reference>
<dbReference type="GO" id="GO:0008967">
    <property type="term" value="F:phosphoglycolate phosphatase activity"/>
    <property type="evidence" value="ECO:0007669"/>
    <property type="project" value="UniProtKB-EC"/>
</dbReference>
<gene>
    <name evidence="2" type="ORF">AVDCRST_MAG90-227</name>
</gene>
<feature type="non-terminal residue" evidence="2">
    <location>
        <position position="228"/>
    </location>
</feature>
<feature type="compositionally biased region" description="Basic residues" evidence="1">
    <location>
        <begin position="214"/>
        <end position="228"/>
    </location>
</feature>
<organism evidence="2">
    <name type="scientific">uncultured Microvirga sp</name>
    <dbReference type="NCBI Taxonomy" id="412392"/>
    <lineage>
        <taxon>Bacteria</taxon>
        <taxon>Pseudomonadati</taxon>
        <taxon>Pseudomonadota</taxon>
        <taxon>Alphaproteobacteria</taxon>
        <taxon>Hyphomicrobiales</taxon>
        <taxon>Methylobacteriaceae</taxon>
        <taxon>Microvirga</taxon>
        <taxon>environmental samples</taxon>
    </lineage>
</organism>
<accession>A0A6J4KJY0</accession>
<feature type="compositionally biased region" description="Basic residues" evidence="1">
    <location>
        <begin position="124"/>
        <end position="133"/>
    </location>
</feature>
<dbReference type="EC" id="3.1.3.18" evidence="2"/>
<keyword evidence="2" id="KW-0378">Hydrolase</keyword>
<feature type="compositionally biased region" description="Low complexity" evidence="1">
    <location>
        <begin position="54"/>
        <end position="75"/>
    </location>
</feature>
<dbReference type="EMBL" id="CADCUC010000046">
    <property type="protein sequence ID" value="CAA9307705.1"/>
    <property type="molecule type" value="Genomic_DNA"/>
</dbReference>
<feature type="compositionally biased region" description="Basic residues" evidence="1">
    <location>
        <begin position="7"/>
        <end position="21"/>
    </location>
</feature>
<feature type="compositionally biased region" description="Basic residues" evidence="1">
    <location>
        <begin position="94"/>
        <end position="113"/>
    </location>
</feature>
<feature type="region of interest" description="Disordered" evidence="1">
    <location>
        <begin position="1"/>
        <end position="228"/>
    </location>
</feature>
<evidence type="ECO:0000313" key="2">
    <source>
        <dbReference type="EMBL" id="CAA9307705.1"/>
    </source>
</evidence>
<sequence>DLLRPPGRLRSRRHARRHGPRPRGDAEHHPGPGGRARPAARSGERPDRRRRARLAAARFRGCRGRTGPEPARGALPPLPGALRRQHLRRDAPLSRRRGGARPARERRLRARHLHQQDRGALRGAAHRARRRPSLRGDLRPRHFSVFQARPPPPHPDGRARRRRPAPGRDGGRFALRHRGRQGRRDPGRRRDLRLHRSPGAGIAAGRGDRSLRPSLRRRPRPAGRGSRL</sequence>
<proteinExistence type="predicted"/>